<organism evidence="1 2">
    <name type="scientific">Desulfosporosinus lacus DSM 15449</name>
    <dbReference type="NCBI Taxonomy" id="1121420"/>
    <lineage>
        <taxon>Bacteria</taxon>
        <taxon>Bacillati</taxon>
        <taxon>Bacillota</taxon>
        <taxon>Clostridia</taxon>
        <taxon>Eubacteriales</taxon>
        <taxon>Desulfitobacteriaceae</taxon>
        <taxon>Desulfosporosinus</taxon>
    </lineage>
</organism>
<keyword evidence="2" id="KW-1185">Reference proteome</keyword>
<dbReference type="Proteomes" id="UP000183954">
    <property type="component" value="Unassembled WGS sequence"/>
</dbReference>
<dbReference type="RefSeq" id="WP_073030067.1">
    <property type="nucleotide sequence ID" value="NZ_FQXJ01000008.1"/>
</dbReference>
<dbReference type="EMBL" id="FQXJ01000008">
    <property type="protein sequence ID" value="SHI12541.1"/>
    <property type="molecule type" value="Genomic_DNA"/>
</dbReference>
<reference evidence="2" key="1">
    <citation type="submission" date="2016-11" db="EMBL/GenBank/DDBJ databases">
        <authorList>
            <person name="Varghese N."/>
            <person name="Submissions S."/>
        </authorList>
    </citation>
    <scope>NUCLEOTIDE SEQUENCE [LARGE SCALE GENOMIC DNA]</scope>
    <source>
        <strain evidence="2">DSM 15449</strain>
    </source>
</reference>
<evidence type="ECO:0000313" key="1">
    <source>
        <dbReference type="EMBL" id="SHI12541.1"/>
    </source>
</evidence>
<accession>A0A1M5YKK0</accession>
<dbReference type="AlphaFoldDB" id="A0A1M5YKK0"/>
<sequence>MKGLLSGNANVAMMSDFEETREFCLVPYQVTFASLNKVKFYRDFNLGQNSNIISYLEKEAQLTISKLKESLLFRKGIIEKVTSDINKSDQIIYFDILLAPETTRTSFIELLGYLNDNL</sequence>
<evidence type="ECO:0000313" key="2">
    <source>
        <dbReference type="Proteomes" id="UP000183954"/>
    </source>
</evidence>
<protein>
    <submittedName>
        <fullName evidence="1">Uncharacterized protein</fullName>
    </submittedName>
</protein>
<proteinExistence type="predicted"/>
<name>A0A1M5YKK0_9FIRM</name>
<gene>
    <name evidence="1" type="ORF">SAMN02746098_02504</name>
</gene>